<proteinExistence type="predicted"/>
<protein>
    <submittedName>
        <fullName evidence="3">Uncharacterized protein</fullName>
    </submittedName>
</protein>
<dbReference type="EMBL" id="NEKC01000018">
    <property type="protein sequence ID" value="OTA28319.1"/>
    <property type="molecule type" value="Genomic_DNA"/>
</dbReference>
<feature type="transmembrane region" description="Helical" evidence="2">
    <location>
        <begin position="106"/>
        <end position="125"/>
    </location>
</feature>
<gene>
    <name evidence="3" type="ORF">B9T39_06920</name>
</gene>
<dbReference type="AlphaFoldDB" id="A0A1Y2SSN6"/>
<evidence type="ECO:0000256" key="1">
    <source>
        <dbReference type="SAM" id="MobiDB-lite"/>
    </source>
</evidence>
<feature type="transmembrane region" description="Helical" evidence="2">
    <location>
        <begin position="199"/>
        <end position="218"/>
    </location>
</feature>
<sequence length="259" mass="28598">MARSRDGLLDEQSLQERSVRLQNKAKGEWKPSSSTLEQDDDSDVIPSADPKMRAASAEKKALKKERKLRERAMAQMLREQEEQEKQAREAAAHPALARSPRWWGSLGAWLVAGVSLVAAIAFFVTNHHLRGAVNIVIFVIALLVLAILARMEPVNAYEEMARQDRMEDMQEAQAAASARRGGGAGSGVRAHSLSWWVRVLNWILIVVTACAFVSLLFWTASVWVVMGIAIAFAVGVLDLFIVARPSSENPHLDQYGTAI</sequence>
<evidence type="ECO:0000256" key="2">
    <source>
        <dbReference type="SAM" id="Phobius"/>
    </source>
</evidence>
<reference evidence="3 4" key="1">
    <citation type="submission" date="2017-04" db="EMBL/GenBank/DDBJ databases">
        <title>Draft genome sequences of Alloscardovia macacae UMA81211 and UMA81212 isolated from the feces of a rhesus macaque (Macaca mulatta).</title>
        <authorList>
            <person name="Albert K."/>
            <person name="Sela D.A."/>
        </authorList>
    </citation>
    <scope>NUCLEOTIDE SEQUENCE [LARGE SCALE GENOMIC DNA]</scope>
    <source>
        <strain evidence="3 4">UMA81212</strain>
    </source>
</reference>
<evidence type="ECO:0000313" key="3">
    <source>
        <dbReference type="EMBL" id="OTA28319.1"/>
    </source>
</evidence>
<name>A0A1Y2SSN6_9BIFI</name>
<evidence type="ECO:0000313" key="4">
    <source>
        <dbReference type="Proteomes" id="UP000243540"/>
    </source>
</evidence>
<feature type="region of interest" description="Disordered" evidence="1">
    <location>
        <begin position="1"/>
        <end position="61"/>
    </location>
</feature>
<keyword evidence="2" id="KW-1133">Transmembrane helix</keyword>
<organism evidence="3 4">
    <name type="scientific">Alloscardovia macacae</name>
    <dbReference type="NCBI Taxonomy" id="1160091"/>
    <lineage>
        <taxon>Bacteria</taxon>
        <taxon>Bacillati</taxon>
        <taxon>Actinomycetota</taxon>
        <taxon>Actinomycetes</taxon>
        <taxon>Bifidobacteriales</taxon>
        <taxon>Bifidobacteriaceae</taxon>
        <taxon>Alloscardovia</taxon>
    </lineage>
</organism>
<dbReference type="STRING" id="1160091.B9T39_06920"/>
<feature type="transmembrane region" description="Helical" evidence="2">
    <location>
        <begin position="224"/>
        <end position="243"/>
    </location>
</feature>
<feature type="compositionally biased region" description="Basic and acidic residues" evidence="1">
    <location>
        <begin position="50"/>
        <end position="60"/>
    </location>
</feature>
<keyword evidence="2" id="KW-0812">Transmembrane</keyword>
<comment type="caution">
    <text evidence="3">The sequence shown here is derived from an EMBL/GenBank/DDBJ whole genome shotgun (WGS) entry which is preliminary data.</text>
</comment>
<accession>A0A1Y2SSN6</accession>
<dbReference type="Proteomes" id="UP000243540">
    <property type="component" value="Unassembled WGS sequence"/>
</dbReference>
<feature type="transmembrane region" description="Helical" evidence="2">
    <location>
        <begin position="131"/>
        <end position="149"/>
    </location>
</feature>
<keyword evidence="2" id="KW-0472">Membrane</keyword>